<dbReference type="STRING" id="441119.SAMN04488047_106164"/>
<accession>A0A1I5QBQ8</accession>
<dbReference type="RefSeq" id="WP_093421034.1">
    <property type="nucleotide sequence ID" value="NZ_FOXA01000006.1"/>
</dbReference>
<dbReference type="OrthoDB" id="4704294at2"/>
<dbReference type="PANTHER" id="PTHR34846:SF11">
    <property type="entry name" value="4-CARBOXYMUCONOLACTONE DECARBOXYLASE FAMILY PROTEIN (AFU_ORTHOLOGUE AFUA_6G11590)"/>
    <property type="match status" value="1"/>
</dbReference>
<proteinExistence type="predicted"/>
<dbReference type="Proteomes" id="UP000199356">
    <property type="component" value="Unassembled WGS sequence"/>
</dbReference>
<dbReference type="SUPFAM" id="SSF69118">
    <property type="entry name" value="AhpD-like"/>
    <property type="match status" value="1"/>
</dbReference>
<feature type="domain" description="Carboxymuconolactone decarboxylase-like" evidence="1">
    <location>
        <begin position="37"/>
        <end position="103"/>
    </location>
</feature>
<name>A0A1I5QBQ8_9RHOB</name>
<dbReference type="InterPro" id="IPR003779">
    <property type="entry name" value="CMD-like"/>
</dbReference>
<dbReference type="AlphaFoldDB" id="A0A1I5QBQ8"/>
<evidence type="ECO:0000259" key="1">
    <source>
        <dbReference type="Pfam" id="PF02627"/>
    </source>
</evidence>
<dbReference type="Gene3D" id="1.20.1290.10">
    <property type="entry name" value="AhpD-like"/>
    <property type="match status" value="1"/>
</dbReference>
<organism evidence="2 3">
    <name type="scientific">Tranquillimonas alkanivorans</name>
    <dbReference type="NCBI Taxonomy" id="441119"/>
    <lineage>
        <taxon>Bacteria</taxon>
        <taxon>Pseudomonadati</taxon>
        <taxon>Pseudomonadota</taxon>
        <taxon>Alphaproteobacteria</taxon>
        <taxon>Rhodobacterales</taxon>
        <taxon>Roseobacteraceae</taxon>
        <taxon>Tranquillimonas</taxon>
    </lineage>
</organism>
<dbReference type="Pfam" id="PF02627">
    <property type="entry name" value="CMD"/>
    <property type="match status" value="1"/>
</dbReference>
<gene>
    <name evidence="2" type="ORF">SAMN04488047_106164</name>
</gene>
<evidence type="ECO:0000313" key="2">
    <source>
        <dbReference type="EMBL" id="SFP43702.1"/>
    </source>
</evidence>
<keyword evidence="3" id="KW-1185">Reference proteome</keyword>
<dbReference type="EMBL" id="FOXA01000006">
    <property type="protein sequence ID" value="SFP43702.1"/>
    <property type="molecule type" value="Genomic_DNA"/>
</dbReference>
<dbReference type="PANTHER" id="PTHR34846">
    <property type="entry name" value="4-CARBOXYMUCONOLACTONE DECARBOXYLASE FAMILY PROTEIN (AFU_ORTHOLOGUE AFUA_6G11590)"/>
    <property type="match status" value="1"/>
</dbReference>
<sequence length="188" mass="20826">MSDFRPLTDAEWPDEIGDLLPGFAGRLDVYRVMARDPRLLRAWQDLRQHVVIDSSLGAEFSEIVILRTGHRLGSPYEWGQHVSRSRKLGMSEGRITSIAGSIERMSEPDATLARAVDELLDEARLSDKTRRAILGLVGTEGMFDLMATVGFYSTLAFIANSTDLALDARIRAELEETPSSGRTTSRSA</sequence>
<evidence type="ECO:0000313" key="3">
    <source>
        <dbReference type="Proteomes" id="UP000199356"/>
    </source>
</evidence>
<reference evidence="2 3" key="1">
    <citation type="submission" date="2016-10" db="EMBL/GenBank/DDBJ databases">
        <authorList>
            <person name="de Groot N.N."/>
        </authorList>
    </citation>
    <scope>NUCLEOTIDE SEQUENCE [LARGE SCALE GENOMIC DNA]</scope>
    <source>
        <strain evidence="2 3">DSM 19547</strain>
    </source>
</reference>
<dbReference type="InterPro" id="IPR029032">
    <property type="entry name" value="AhpD-like"/>
</dbReference>
<dbReference type="GO" id="GO:0051920">
    <property type="term" value="F:peroxiredoxin activity"/>
    <property type="evidence" value="ECO:0007669"/>
    <property type="project" value="InterPro"/>
</dbReference>
<protein>
    <submittedName>
        <fullName evidence="2">Carboxymuconolactone decarboxylase family protein</fullName>
    </submittedName>
</protein>